<evidence type="ECO:0008006" key="3">
    <source>
        <dbReference type="Google" id="ProtNLM"/>
    </source>
</evidence>
<sequence>IKGCEGLEFSKNIKRELNKSDEYKKLLVFFEKIVSALCYIYNEKRKDTEVFNEELCRYLYYWLGDKINSLKYDKRIFKQIIRMIYGELNNNTEMIVVCSYHDYNIYDLDKYETHKLLFNYSKDFQNIENDTRDNQRPCDEYYYKFIEKYISIYKQAHSECKNKTKHQFFCNYFSRLFQENEYNKLSSFTCIQRDNIEPVLEKRKEHEHEGHARNQPYGHA</sequence>
<reference evidence="1 2" key="1">
    <citation type="journal article" date="2012" name="Nat. Genet.">
        <title>Plasmodium cynomolgi genome sequences provide insight into Plasmodium vivax and the monkey malaria clade.</title>
        <authorList>
            <person name="Tachibana S."/>
            <person name="Sullivan S.A."/>
            <person name="Kawai S."/>
            <person name="Nakamura S."/>
            <person name="Kim H.R."/>
            <person name="Goto N."/>
            <person name="Arisue N."/>
            <person name="Palacpac N.M.Q."/>
            <person name="Honma H."/>
            <person name="Yagi M."/>
            <person name="Tougan T."/>
            <person name="Katakai Y."/>
            <person name="Kaneko O."/>
            <person name="Mita T."/>
            <person name="Kita K."/>
            <person name="Yasutomi Y."/>
            <person name="Sutton P.L."/>
            <person name="Shakhbatyan R."/>
            <person name="Horii T."/>
            <person name="Yasunaga T."/>
            <person name="Barnwell J.W."/>
            <person name="Escalante A.A."/>
            <person name="Carlton J.M."/>
            <person name="Tanabe K."/>
        </authorList>
    </citation>
    <scope>NUCLEOTIDE SEQUENCE [LARGE SCALE GENOMIC DNA]</scope>
    <source>
        <strain evidence="1 2">B</strain>
    </source>
</reference>
<evidence type="ECO:0000313" key="1">
    <source>
        <dbReference type="EMBL" id="GAB69945.1"/>
    </source>
</evidence>
<protein>
    <recommendedName>
        <fullName evidence="3">CYIR protein</fullName>
    </recommendedName>
</protein>
<evidence type="ECO:0000313" key="2">
    <source>
        <dbReference type="Proteomes" id="UP000006319"/>
    </source>
</evidence>
<feature type="non-terminal residue" evidence="1">
    <location>
        <position position="1"/>
    </location>
</feature>
<dbReference type="GeneID" id="14696487"/>
<feature type="non-terminal residue" evidence="1">
    <location>
        <position position="220"/>
    </location>
</feature>
<dbReference type="KEGG" id="pcy:PCYB_006940"/>
<keyword evidence="2" id="KW-1185">Reference proteome</keyword>
<dbReference type="VEuPathDB" id="PlasmoDB:PCYB_006940"/>
<dbReference type="OMA" id="QENSEKY"/>
<gene>
    <name evidence="1" type="ORF">PCYB_006940</name>
</gene>
<dbReference type="Pfam" id="PF05795">
    <property type="entry name" value="Plasmodium_Vir"/>
    <property type="match status" value="1"/>
</dbReference>
<dbReference type="RefSeq" id="XP_004228163.1">
    <property type="nucleotide sequence ID" value="XM_004228115.1"/>
</dbReference>
<organism evidence="1 2">
    <name type="scientific">Plasmodium cynomolgi (strain B)</name>
    <dbReference type="NCBI Taxonomy" id="1120755"/>
    <lineage>
        <taxon>Eukaryota</taxon>
        <taxon>Sar</taxon>
        <taxon>Alveolata</taxon>
        <taxon>Apicomplexa</taxon>
        <taxon>Aconoidasida</taxon>
        <taxon>Haemosporida</taxon>
        <taxon>Plasmodiidae</taxon>
        <taxon>Plasmodium</taxon>
        <taxon>Plasmodium (Plasmodium)</taxon>
    </lineage>
</organism>
<dbReference type="EMBL" id="DF158241">
    <property type="protein sequence ID" value="GAB69945.1"/>
    <property type="molecule type" value="Genomic_DNA"/>
</dbReference>
<proteinExistence type="predicted"/>
<accession>K6V3J7</accession>
<dbReference type="InterPro" id="IPR008780">
    <property type="entry name" value="Plasmodium_Vir"/>
</dbReference>
<dbReference type="OrthoDB" id="383226at2759"/>
<name>K6V3J7_PLACD</name>
<dbReference type="AlphaFoldDB" id="K6V3J7"/>
<dbReference type="Proteomes" id="UP000006319">
    <property type="component" value="Unassembled WGS sequence"/>
</dbReference>